<protein>
    <recommendedName>
        <fullName evidence="4">ABC transporter permease protein</fullName>
    </recommendedName>
</protein>
<dbReference type="eggNOG" id="ENOG50327NI">
    <property type="taxonomic scope" value="Bacteria"/>
</dbReference>
<evidence type="ECO:0008006" key="4">
    <source>
        <dbReference type="Google" id="ProtNLM"/>
    </source>
</evidence>
<proteinExistence type="predicted"/>
<dbReference type="HOGENOM" id="CLU_735077_0_0_9"/>
<feature type="transmembrane region" description="Helical" evidence="1">
    <location>
        <begin position="20"/>
        <end position="42"/>
    </location>
</feature>
<feature type="transmembrane region" description="Helical" evidence="1">
    <location>
        <begin position="161"/>
        <end position="186"/>
    </location>
</feature>
<feature type="transmembrane region" description="Helical" evidence="1">
    <location>
        <begin position="193"/>
        <end position="214"/>
    </location>
</feature>
<keyword evidence="3" id="KW-1185">Reference proteome</keyword>
<evidence type="ECO:0000313" key="3">
    <source>
        <dbReference type="Proteomes" id="UP000006094"/>
    </source>
</evidence>
<keyword evidence="1" id="KW-1133">Transmembrane helix</keyword>
<dbReference type="OrthoDB" id="1706784at2"/>
<dbReference type="RefSeq" id="WP_014968013.1">
    <property type="nucleotide sequence ID" value="NC_018664.1"/>
</dbReference>
<evidence type="ECO:0000313" key="2">
    <source>
        <dbReference type="EMBL" id="AFS78877.1"/>
    </source>
</evidence>
<feature type="transmembrane region" description="Helical" evidence="1">
    <location>
        <begin position="268"/>
        <end position="289"/>
    </location>
</feature>
<feature type="transmembrane region" description="Helical" evidence="1">
    <location>
        <begin position="310"/>
        <end position="331"/>
    </location>
</feature>
<dbReference type="Proteomes" id="UP000006094">
    <property type="component" value="Chromosome"/>
</dbReference>
<dbReference type="KEGG" id="cad:Curi_c18710"/>
<keyword evidence="1" id="KW-0812">Transmembrane</keyword>
<feature type="transmembrane region" description="Helical" evidence="1">
    <location>
        <begin position="337"/>
        <end position="356"/>
    </location>
</feature>
<dbReference type="STRING" id="1128398.Curi_c18710"/>
<evidence type="ECO:0000256" key="1">
    <source>
        <dbReference type="SAM" id="Phobius"/>
    </source>
</evidence>
<dbReference type="EMBL" id="CP003326">
    <property type="protein sequence ID" value="AFS78877.1"/>
    <property type="molecule type" value="Genomic_DNA"/>
</dbReference>
<accession>K0B1D1</accession>
<name>K0B1D1_GOTA9</name>
<keyword evidence="1" id="KW-0472">Membrane</keyword>
<organism evidence="2 3">
    <name type="scientific">Gottschalkia acidurici (strain ATCC 7906 / DSM 604 / BCRC 14475 / CIP 104303 / KCTC 5404 / NCIMB 10678 / 9a)</name>
    <name type="common">Clostridium acidurici</name>
    <dbReference type="NCBI Taxonomy" id="1128398"/>
    <lineage>
        <taxon>Bacteria</taxon>
        <taxon>Bacillati</taxon>
        <taxon>Bacillota</taxon>
        <taxon>Tissierellia</taxon>
        <taxon>Tissierellales</taxon>
        <taxon>Gottschalkiaceae</taxon>
        <taxon>Gottschalkia</taxon>
    </lineage>
</organism>
<sequence>MKINKALVKHEWRTMKWMLIYFTLVSIGYIVMFNLGIRYSYISMLKYGTSVDGNIIIDILRGINEVISIPFGIGIVLMIVMQFKDSKSLEVGRFLKSLPISSREYYLTKIISGIMSYTLPFIILVIGVLAIRTNNMEWINDSKNISIVPDIFIKLDSTTNVFTLLILVYSIVTATYTFLFMVQYLVMNTIGGIVIGILSWLSPMFILFSVEYIYGNYIFKSLGASYKILEYIQPWIYHINARYSQVAPLITDLEKYQGTAYVYVFEGILIKIAICAIVALASVLLAYFLTKKSRIEDSDTMITFKGAKKIFIIGVTVCSALLGGTLLKIFFDNFTDVNFITQHILMIITGSIGFIISRKISNIGVR</sequence>
<feature type="transmembrane region" description="Helical" evidence="1">
    <location>
        <begin position="104"/>
        <end position="131"/>
    </location>
</feature>
<dbReference type="AlphaFoldDB" id="K0B1D1"/>
<reference evidence="2 3" key="1">
    <citation type="journal article" date="2012" name="PLoS ONE">
        <title>The purine-utilizing bacterium Clostridium acidurici 9a: a genome-guided metabolic reconsideration.</title>
        <authorList>
            <person name="Hartwich K."/>
            <person name="Poehlein A."/>
            <person name="Daniel R."/>
        </authorList>
    </citation>
    <scope>NUCLEOTIDE SEQUENCE [LARGE SCALE GENOMIC DNA]</scope>
    <source>
        <strain evidence="3">ATCC 7906 / DSM 604 / BCRC 14475 / CIP 104303 / KCTC 5404 / NCIMB 10678 / 9a</strain>
    </source>
</reference>
<gene>
    <name evidence="2" type="ordered locus">Curi_c18710</name>
</gene>
<feature type="transmembrane region" description="Helical" evidence="1">
    <location>
        <begin position="62"/>
        <end position="83"/>
    </location>
</feature>